<keyword evidence="4" id="KW-1185">Reference proteome</keyword>
<dbReference type="InterPro" id="IPR008926">
    <property type="entry name" value="RNR_R1-su_N"/>
</dbReference>
<proteinExistence type="predicted"/>
<protein>
    <submittedName>
        <fullName evidence="3">Ribonucleotide reductase, alpha subunit</fullName>
    </submittedName>
</protein>
<organism evidence="3">
    <name type="scientific">Longilinea arvoryzae</name>
    <dbReference type="NCBI Taxonomy" id="360412"/>
    <lineage>
        <taxon>Bacteria</taxon>
        <taxon>Bacillati</taxon>
        <taxon>Chloroflexota</taxon>
        <taxon>Anaerolineae</taxon>
        <taxon>Anaerolineales</taxon>
        <taxon>Anaerolineaceae</taxon>
        <taxon>Longilinea</taxon>
    </lineage>
</organism>
<dbReference type="AlphaFoldDB" id="A0A0S7BJZ2"/>
<feature type="domain" description="Ribonucleotide reductase large subunit N-terminal" evidence="2">
    <location>
        <begin position="2"/>
        <end position="50"/>
    </location>
</feature>
<gene>
    <name evidence="3" type="ORF">LARV_02033</name>
</gene>
<dbReference type="OrthoDB" id="9762933at2"/>
<dbReference type="GO" id="GO:0009263">
    <property type="term" value="P:deoxyribonucleotide biosynthetic process"/>
    <property type="evidence" value="ECO:0007669"/>
    <property type="project" value="UniProtKB-KW"/>
</dbReference>
<feature type="non-terminal residue" evidence="3">
    <location>
        <position position="1"/>
    </location>
</feature>
<sequence>PVETVEEMFWRVAYHIAAVEENWGTDVMERARGFYQLISSKAFFPNSPTFPLPFSPITPARS</sequence>
<evidence type="ECO:0000313" key="3">
    <source>
        <dbReference type="EMBL" id="GAP14267.1"/>
    </source>
</evidence>
<name>A0A0S7BJZ2_9CHLR</name>
<evidence type="ECO:0000259" key="2">
    <source>
        <dbReference type="Pfam" id="PF00317"/>
    </source>
</evidence>
<dbReference type="SUPFAM" id="SSF48168">
    <property type="entry name" value="R1 subunit of ribonucleotide reductase, N-terminal domain"/>
    <property type="match status" value="1"/>
</dbReference>
<dbReference type="Pfam" id="PF00317">
    <property type="entry name" value="Ribonuc_red_lgN"/>
    <property type="match status" value="1"/>
</dbReference>
<reference evidence="3" key="1">
    <citation type="submission" date="2015-07" db="EMBL/GenBank/DDBJ databases">
        <title>Draft Genome Sequences of Anaerolinea thermolimosa IMO-1, Bellilinea caldifistulae GOMI-1, Leptolinea tardivitalis YMTK-2, Levilinea saccharolytica KIBI-1,Longilinea arvoryzae KOME-1, Previously Described as Members of the Anaerolineaceae (Chloroflexi).</title>
        <authorList>
            <person name="Sekiguchi Y."/>
            <person name="Ohashi A."/>
            <person name="Matsuura N."/>
            <person name="Tourlousse M.D."/>
        </authorList>
    </citation>
    <scope>NUCLEOTIDE SEQUENCE [LARGE SCALE GENOMIC DNA]</scope>
    <source>
        <strain evidence="3">KOME-1</strain>
    </source>
</reference>
<dbReference type="Proteomes" id="UP000055060">
    <property type="component" value="Unassembled WGS sequence"/>
</dbReference>
<dbReference type="RefSeq" id="WP_152031869.1">
    <property type="nucleotide sequence ID" value="NZ_DF967972.1"/>
</dbReference>
<dbReference type="GO" id="GO:0005524">
    <property type="term" value="F:ATP binding"/>
    <property type="evidence" value="ECO:0007669"/>
    <property type="project" value="InterPro"/>
</dbReference>
<dbReference type="EMBL" id="DF967972">
    <property type="protein sequence ID" value="GAP14267.1"/>
    <property type="molecule type" value="Genomic_DNA"/>
</dbReference>
<dbReference type="InterPro" id="IPR013509">
    <property type="entry name" value="RNR_lsu_N"/>
</dbReference>
<evidence type="ECO:0000313" key="4">
    <source>
        <dbReference type="Proteomes" id="UP000055060"/>
    </source>
</evidence>
<dbReference type="GO" id="GO:0004748">
    <property type="term" value="F:ribonucleoside-diphosphate reductase activity, thioredoxin disulfide as acceptor"/>
    <property type="evidence" value="ECO:0007669"/>
    <property type="project" value="InterPro"/>
</dbReference>
<accession>A0A0S7BJZ2</accession>
<keyword evidence="1" id="KW-0215">Deoxyribonucleotide synthesis</keyword>
<evidence type="ECO:0000256" key="1">
    <source>
        <dbReference type="ARBA" id="ARBA00023116"/>
    </source>
</evidence>
<dbReference type="Gene3D" id="3.20.70.20">
    <property type="match status" value="1"/>
</dbReference>